<dbReference type="EnsemblMetazoa" id="CapteT187561">
    <property type="protein sequence ID" value="CapteP187561"/>
    <property type="gene ID" value="CapteG187561"/>
</dbReference>
<name>R7UDC4_CAPTE</name>
<evidence type="ECO:0000313" key="5">
    <source>
        <dbReference type="Proteomes" id="UP000014760"/>
    </source>
</evidence>
<dbReference type="EMBL" id="KB302615">
    <property type="protein sequence ID" value="ELU04106.1"/>
    <property type="molecule type" value="Genomic_DNA"/>
</dbReference>
<dbReference type="HOGENOM" id="CLU_019717_0_0_1"/>
<gene>
    <name evidence="3" type="ORF">CAPTEDRAFT_187561</name>
</gene>
<keyword evidence="5" id="KW-1185">Reference proteome</keyword>
<evidence type="ECO:0000313" key="4">
    <source>
        <dbReference type="EnsemblMetazoa" id="CapteP187561"/>
    </source>
</evidence>
<dbReference type="PANTHER" id="PTHR43696:SF9">
    <property type="entry name" value="COILED-COIL DOMAIN-CONTAINING PROTEIN 157"/>
    <property type="match status" value="1"/>
</dbReference>
<organism evidence="3">
    <name type="scientific">Capitella teleta</name>
    <name type="common">Polychaete worm</name>
    <dbReference type="NCBI Taxonomy" id="283909"/>
    <lineage>
        <taxon>Eukaryota</taxon>
        <taxon>Metazoa</taxon>
        <taxon>Spiralia</taxon>
        <taxon>Lophotrochozoa</taxon>
        <taxon>Annelida</taxon>
        <taxon>Polychaeta</taxon>
        <taxon>Sedentaria</taxon>
        <taxon>Scolecida</taxon>
        <taxon>Capitellidae</taxon>
        <taxon>Capitella</taxon>
    </lineage>
</organism>
<accession>R7UDC4</accession>
<proteinExistence type="predicted"/>
<feature type="coiled-coil region" evidence="1">
    <location>
        <begin position="130"/>
        <end position="171"/>
    </location>
</feature>
<sequence length="788" mass="90083">MAQLLGGRYCIESLRNDVTDLQSTIVDVFSRVGPVRSTSWKYPDKVAADLDMTQLLEMYDWTEDEEECQVSHVCLLELLIDRLLLLLLAISQHLKQLEGRIGSANGSPTARSGVMPNSVGLVVKKFWSEIVLMSKQIALLQEEHKNKSNEVKSLRSDLERAETDKEKLRIGAGVVCSKLSNAPFPLNDTDSRVVMEMQTPESFAISRDEYNKACQTYETAFVPCESCDIVQRSMKGVASVLIEICRSQGLPSCMQKQMSVCADIEWMNGTDVCRWLDEESKDFTRIVKHFENMDENFQALKNELAEEKERNEELRAKVKKLEKDLRGEKQTKFTQRKYYEGKAEELLKDKEQMRERMQTEKDELAEQKDELSQLVQNLNKKIDDEKNLSSEMEKKIDQMEGELEQRILSSKHVVQLENGKKQIEKELSQALDKLALLERERNMEKARSKNASRQTETMQSKQEGLLIRLDELQMENEQLRSDMSRLEDETVCLQESLEDAAKYKMLSDKECSVSKDMISTLEREKKQLEDERKSVQKELEKMEESLRKVEEEQKLLIEYPDLNGPVNPAINGTNDVCVDMQNQVDANCLRIKILEEQNSVLRNSIMRMLQAQNSKPSSSSFPSAPVPLWDVNSSSLQRPSPMEEVIEEEPMHMKHLNSPEVVSSPEDPTPVFIKRNQFPVTHKPKKATNLPPRPPSGKKSEASYDNFVVGMGQCRSKKLSSNRPKSGSSISAYVKLKNAGMLRPKSGKPCSASDHSDVEAQEVFSCYKCDKMYNSRTDLELHKSYCYG</sequence>
<protein>
    <submittedName>
        <fullName evidence="3 4">Uncharacterized protein</fullName>
    </submittedName>
</protein>
<keyword evidence="1" id="KW-0175">Coiled coil</keyword>
<dbReference type="AlphaFoldDB" id="R7UDC4"/>
<dbReference type="InterPro" id="IPR029681">
    <property type="entry name" value="CCDC157"/>
</dbReference>
<dbReference type="STRING" id="283909.R7UDC4"/>
<dbReference type="PANTHER" id="PTHR43696">
    <property type="entry name" value="COILED-COIL DOMAIN-CONTAINING PROTEIN 157"/>
    <property type="match status" value="1"/>
</dbReference>
<evidence type="ECO:0000256" key="1">
    <source>
        <dbReference type="SAM" id="Coils"/>
    </source>
</evidence>
<feature type="coiled-coil region" evidence="1">
    <location>
        <begin position="290"/>
        <end position="559"/>
    </location>
</feature>
<feature type="region of interest" description="Disordered" evidence="2">
    <location>
        <begin position="681"/>
        <end position="701"/>
    </location>
</feature>
<reference evidence="4" key="3">
    <citation type="submission" date="2015-06" db="UniProtKB">
        <authorList>
            <consortium name="EnsemblMetazoa"/>
        </authorList>
    </citation>
    <scope>IDENTIFICATION</scope>
</reference>
<evidence type="ECO:0000313" key="3">
    <source>
        <dbReference type="EMBL" id="ELU04106.1"/>
    </source>
</evidence>
<reference evidence="5" key="1">
    <citation type="submission" date="2012-12" db="EMBL/GenBank/DDBJ databases">
        <authorList>
            <person name="Hellsten U."/>
            <person name="Grimwood J."/>
            <person name="Chapman J.A."/>
            <person name="Shapiro H."/>
            <person name="Aerts A."/>
            <person name="Otillar R.P."/>
            <person name="Terry A.Y."/>
            <person name="Boore J.L."/>
            <person name="Simakov O."/>
            <person name="Marletaz F."/>
            <person name="Cho S.-J."/>
            <person name="Edsinger-Gonzales E."/>
            <person name="Havlak P."/>
            <person name="Kuo D.-H."/>
            <person name="Larsson T."/>
            <person name="Lv J."/>
            <person name="Arendt D."/>
            <person name="Savage R."/>
            <person name="Osoegawa K."/>
            <person name="de Jong P."/>
            <person name="Lindberg D.R."/>
            <person name="Seaver E.C."/>
            <person name="Weisblat D.A."/>
            <person name="Putnam N.H."/>
            <person name="Grigoriev I.V."/>
            <person name="Rokhsar D.S."/>
        </authorList>
    </citation>
    <scope>NUCLEOTIDE SEQUENCE</scope>
    <source>
        <strain evidence="5">I ESC-2004</strain>
    </source>
</reference>
<dbReference type="OMA" id="QDQLWSP"/>
<dbReference type="Proteomes" id="UP000014760">
    <property type="component" value="Unassembled WGS sequence"/>
</dbReference>
<dbReference type="EMBL" id="AMQN01001456">
    <property type="status" value="NOT_ANNOTATED_CDS"/>
    <property type="molecule type" value="Genomic_DNA"/>
</dbReference>
<reference evidence="3 5" key="2">
    <citation type="journal article" date="2013" name="Nature">
        <title>Insights into bilaterian evolution from three spiralian genomes.</title>
        <authorList>
            <person name="Simakov O."/>
            <person name="Marletaz F."/>
            <person name="Cho S.J."/>
            <person name="Edsinger-Gonzales E."/>
            <person name="Havlak P."/>
            <person name="Hellsten U."/>
            <person name="Kuo D.H."/>
            <person name="Larsson T."/>
            <person name="Lv J."/>
            <person name="Arendt D."/>
            <person name="Savage R."/>
            <person name="Osoegawa K."/>
            <person name="de Jong P."/>
            <person name="Grimwood J."/>
            <person name="Chapman J.A."/>
            <person name="Shapiro H."/>
            <person name="Aerts A."/>
            <person name="Otillar R.P."/>
            <person name="Terry A.Y."/>
            <person name="Boore J.L."/>
            <person name="Grigoriev I.V."/>
            <person name="Lindberg D.R."/>
            <person name="Seaver E.C."/>
            <person name="Weisblat D.A."/>
            <person name="Putnam N.H."/>
            <person name="Rokhsar D.S."/>
        </authorList>
    </citation>
    <scope>NUCLEOTIDE SEQUENCE</scope>
    <source>
        <strain evidence="3 5">I ESC-2004</strain>
    </source>
</reference>
<dbReference type="OrthoDB" id="10051906at2759"/>
<evidence type="ECO:0000256" key="2">
    <source>
        <dbReference type="SAM" id="MobiDB-lite"/>
    </source>
</evidence>